<dbReference type="Gene3D" id="1.10.840.10">
    <property type="entry name" value="Ras guanine-nucleotide exchange factors catalytic domain"/>
    <property type="match status" value="1"/>
</dbReference>
<evidence type="ECO:0000259" key="3">
    <source>
        <dbReference type="PROSITE" id="PS50009"/>
    </source>
</evidence>
<organism evidence="5">
    <name type="scientific">Naegleria gruberi</name>
    <name type="common">Amoeba</name>
    <dbReference type="NCBI Taxonomy" id="5762"/>
    <lineage>
        <taxon>Eukaryota</taxon>
        <taxon>Discoba</taxon>
        <taxon>Heterolobosea</taxon>
        <taxon>Tetramitia</taxon>
        <taxon>Eutetramitia</taxon>
        <taxon>Vahlkampfiidae</taxon>
        <taxon>Naegleria</taxon>
    </lineage>
</organism>
<accession>D2VM63</accession>
<dbReference type="InterPro" id="IPR036964">
    <property type="entry name" value="RASGEF_cat_dom_sf"/>
</dbReference>
<dbReference type="InParanoid" id="D2VM63"/>
<dbReference type="AlphaFoldDB" id="D2VM63"/>
<protein>
    <submittedName>
        <fullName evidence="4">Predicted protein</fullName>
    </submittedName>
</protein>
<dbReference type="GeneID" id="8851665"/>
<dbReference type="GO" id="GO:0005886">
    <property type="term" value="C:plasma membrane"/>
    <property type="evidence" value="ECO:0007669"/>
    <property type="project" value="TreeGrafter"/>
</dbReference>
<dbReference type="EMBL" id="GG738882">
    <property type="protein sequence ID" value="EFC41931.1"/>
    <property type="molecule type" value="Genomic_DNA"/>
</dbReference>
<sequence length="318" mass="36877">MAIEEETNIKRKEENQVVTSSVFSKELNNVLDGISEYIKNPPIPIQHVDNSDTKVKSISQLLEEFMKSSDELFLRCFVSCFTLFISHDELIEEISTNLDKCFYLGMKISYWIGSYEDLLFDHNIKDQFEKLLYCLEKTGKLDLESCETIRMMLNGLITVGGTSKILFYAPDTFDILSNNIDFYDIPNVEIARQITLQDQAMLLSLKPHELYLIDSCWEATTVINRYSKLSQWICDMVGDETHIYAKELEKIISIAENLKLFNNYWSLYAVLEGITNALESVKDTRTVPDFLLKRLNTLKKTRFKMVKARFLDSPIIPF</sequence>
<dbReference type="InterPro" id="IPR001895">
    <property type="entry name" value="RASGEF_cat_dom"/>
</dbReference>
<name>D2VM63_NAEGR</name>
<dbReference type="VEuPathDB" id="AmoebaDB:NAEGRDRAFT_70024"/>
<dbReference type="OrthoDB" id="28357at2759"/>
<dbReference type="InterPro" id="IPR008937">
    <property type="entry name" value="Ras-like_GEF"/>
</dbReference>
<dbReference type="PANTHER" id="PTHR23113:SF368">
    <property type="entry name" value="CELL DIVISION CONTROL PROTEIN 25"/>
    <property type="match status" value="1"/>
</dbReference>
<dbReference type="STRING" id="5762.D2VM63"/>
<dbReference type="RefSeq" id="XP_002674675.1">
    <property type="nucleotide sequence ID" value="XM_002674629.1"/>
</dbReference>
<dbReference type="PANTHER" id="PTHR23113">
    <property type="entry name" value="GUANINE NUCLEOTIDE EXCHANGE FACTOR"/>
    <property type="match status" value="1"/>
</dbReference>
<evidence type="ECO:0000313" key="4">
    <source>
        <dbReference type="EMBL" id="EFC41931.1"/>
    </source>
</evidence>
<feature type="domain" description="Ras-GEF" evidence="3">
    <location>
        <begin position="186"/>
        <end position="318"/>
    </location>
</feature>
<dbReference type="KEGG" id="ngr:NAEGRDRAFT_70024"/>
<reference evidence="4 5" key="1">
    <citation type="journal article" date="2010" name="Cell">
        <title>The genome of Naegleria gruberi illuminates early eukaryotic versatility.</title>
        <authorList>
            <person name="Fritz-Laylin L.K."/>
            <person name="Prochnik S.E."/>
            <person name="Ginger M.L."/>
            <person name="Dacks J.B."/>
            <person name="Carpenter M.L."/>
            <person name="Field M.C."/>
            <person name="Kuo A."/>
            <person name="Paredez A."/>
            <person name="Chapman J."/>
            <person name="Pham J."/>
            <person name="Shu S."/>
            <person name="Neupane R."/>
            <person name="Cipriano M."/>
            <person name="Mancuso J."/>
            <person name="Tu H."/>
            <person name="Salamov A."/>
            <person name="Lindquist E."/>
            <person name="Shapiro H."/>
            <person name="Lucas S."/>
            <person name="Grigoriev I.V."/>
            <person name="Cande W.Z."/>
            <person name="Fulton C."/>
            <person name="Rokhsar D.S."/>
            <person name="Dawson S.C."/>
        </authorList>
    </citation>
    <scope>NUCLEOTIDE SEQUENCE [LARGE SCALE GENOMIC DNA]</scope>
    <source>
        <strain evidence="4 5">NEG-M</strain>
    </source>
</reference>
<proteinExistence type="predicted"/>
<dbReference type="GO" id="GO:0005085">
    <property type="term" value="F:guanyl-nucleotide exchange factor activity"/>
    <property type="evidence" value="ECO:0007669"/>
    <property type="project" value="UniProtKB-KW"/>
</dbReference>
<keyword evidence="5" id="KW-1185">Reference proteome</keyword>
<dbReference type="Proteomes" id="UP000006671">
    <property type="component" value="Unassembled WGS sequence"/>
</dbReference>
<dbReference type="Pfam" id="PF00617">
    <property type="entry name" value="RasGEF"/>
    <property type="match status" value="1"/>
</dbReference>
<dbReference type="OMA" id="CETIRMM"/>
<evidence type="ECO:0000256" key="1">
    <source>
        <dbReference type="ARBA" id="ARBA00022658"/>
    </source>
</evidence>
<dbReference type="SUPFAM" id="SSF48366">
    <property type="entry name" value="Ras GEF"/>
    <property type="match status" value="1"/>
</dbReference>
<keyword evidence="1 2" id="KW-0344">Guanine-nucleotide releasing factor</keyword>
<gene>
    <name evidence="4" type="ORF">NAEGRDRAFT_70024</name>
</gene>
<evidence type="ECO:0000256" key="2">
    <source>
        <dbReference type="PROSITE-ProRule" id="PRU00168"/>
    </source>
</evidence>
<evidence type="ECO:0000313" key="5">
    <source>
        <dbReference type="Proteomes" id="UP000006671"/>
    </source>
</evidence>
<dbReference type="GO" id="GO:0007265">
    <property type="term" value="P:Ras protein signal transduction"/>
    <property type="evidence" value="ECO:0007669"/>
    <property type="project" value="TreeGrafter"/>
</dbReference>
<dbReference type="InterPro" id="IPR023578">
    <property type="entry name" value="Ras_GEF_dom_sf"/>
</dbReference>
<dbReference type="PROSITE" id="PS50009">
    <property type="entry name" value="RASGEF_CAT"/>
    <property type="match status" value="1"/>
</dbReference>